<proteinExistence type="predicted"/>
<comment type="caution">
    <text evidence="1">The sequence shown here is derived from an EMBL/GenBank/DDBJ whole genome shotgun (WGS) entry which is preliminary data.</text>
</comment>
<accession>A0ACC2U3U2</accession>
<feature type="non-terminal residue" evidence="1">
    <location>
        <position position="99"/>
    </location>
</feature>
<reference evidence="1" key="1">
    <citation type="submission" date="2022-04" db="EMBL/GenBank/DDBJ databases">
        <title>Genome of the entomopathogenic fungus Entomophthora muscae.</title>
        <authorList>
            <person name="Elya C."/>
            <person name="Lovett B.R."/>
            <person name="Lee E."/>
            <person name="Macias A.M."/>
            <person name="Hajek A.E."/>
            <person name="De Bivort B.L."/>
            <person name="Kasson M.T."/>
            <person name="De Fine Licht H.H."/>
            <person name="Stajich J.E."/>
        </authorList>
    </citation>
    <scope>NUCLEOTIDE SEQUENCE</scope>
    <source>
        <strain evidence="1">Berkeley</strain>
    </source>
</reference>
<evidence type="ECO:0000313" key="2">
    <source>
        <dbReference type="Proteomes" id="UP001165960"/>
    </source>
</evidence>
<dbReference type="EMBL" id="QTSX02001481">
    <property type="protein sequence ID" value="KAJ9081361.1"/>
    <property type="molecule type" value="Genomic_DNA"/>
</dbReference>
<gene>
    <name evidence="1" type="ORF">DSO57_1015441</name>
</gene>
<organism evidence="1 2">
    <name type="scientific">Entomophthora muscae</name>
    <dbReference type="NCBI Taxonomy" id="34485"/>
    <lineage>
        <taxon>Eukaryota</taxon>
        <taxon>Fungi</taxon>
        <taxon>Fungi incertae sedis</taxon>
        <taxon>Zoopagomycota</taxon>
        <taxon>Entomophthoromycotina</taxon>
        <taxon>Entomophthoromycetes</taxon>
        <taxon>Entomophthorales</taxon>
        <taxon>Entomophthoraceae</taxon>
        <taxon>Entomophthora</taxon>
    </lineage>
</organism>
<name>A0ACC2U3U2_9FUNG</name>
<dbReference type="Proteomes" id="UP001165960">
    <property type="component" value="Unassembled WGS sequence"/>
</dbReference>
<protein>
    <submittedName>
        <fullName evidence="1">Uncharacterized protein</fullName>
    </submittedName>
</protein>
<evidence type="ECO:0000313" key="1">
    <source>
        <dbReference type="EMBL" id="KAJ9081361.1"/>
    </source>
</evidence>
<sequence>MTQQVGRIYNSFTLETQAQRQDSNPDPESPRAARPEDQGTACPRFPGVKPLQAETKNDVSNGEASQTKGIITPNGGVIKVPNEGNKIPTISLMSLKSTP</sequence>
<keyword evidence="2" id="KW-1185">Reference proteome</keyword>